<keyword evidence="4 9" id="KW-0732">Signal</keyword>
<dbReference type="InterPro" id="IPR024881">
    <property type="entry name" value="Tip"/>
</dbReference>
<dbReference type="InterPro" id="IPR057089">
    <property type="entry name" value="C2_TIP"/>
</dbReference>
<accession>G7E5S2</accession>
<comment type="caution">
    <text evidence="11">The sequence shown here is derived from an EMBL/GenBank/DDBJ whole genome shotgun (WGS) entry which is preliminary data.</text>
</comment>
<evidence type="ECO:0000256" key="7">
    <source>
        <dbReference type="ARBA" id="ARBA00023180"/>
    </source>
</evidence>
<evidence type="ECO:0000256" key="3">
    <source>
        <dbReference type="ARBA" id="ARBA00022692"/>
    </source>
</evidence>
<evidence type="ECO:0000256" key="8">
    <source>
        <dbReference type="SAM" id="Phobius"/>
    </source>
</evidence>
<feature type="domain" description="T-cell immunomodulatory protein TIP C2" evidence="10">
    <location>
        <begin position="533"/>
        <end position="634"/>
    </location>
</feature>
<evidence type="ECO:0000256" key="5">
    <source>
        <dbReference type="ARBA" id="ARBA00022989"/>
    </source>
</evidence>
<feature type="transmembrane region" description="Helical" evidence="8">
    <location>
        <begin position="640"/>
        <end position="664"/>
    </location>
</feature>
<keyword evidence="3 8" id="KW-0812">Transmembrane</keyword>
<dbReference type="InParanoid" id="G7E5S2"/>
<dbReference type="Proteomes" id="UP000009131">
    <property type="component" value="Unassembled WGS sequence"/>
</dbReference>
<dbReference type="GO" id="GO:0005886">
    <property type="term" value="C:plasma membrane"/>
    <property type="evidence" value="ECO:0007669"/>
    <property type="project" value="TreeGrafter"/>
</dbReference>
<keyword evidence="6 8" id="KW-0472">Membrane</keyword>
<evidence type="ECO:0000313" key="11">
    <source>
        <dbReference type="EMBL" id="GAA98182.1"/>
    </source>
</evidence>
<keyword evidence="5 8" id="KW-1133">Transmembrane helix</keyword>
<dbReference type="PANTHER" id="PTHR13412:SF0">
    <property type="entry name" value="T-CELL IMMUNOMODULATORY PROTEIN"/>
    <property type="match status" value="1"/>
</dbReference>
<evidence type="ECO:0000256" key="1">
    <source>
        <dbReference type="ARBA" id="ARBA00004479"/>
    </source>
</evidence>
<evidence type="ECO:0000256" key="9">
    <source>
        <dbReference type="SAM" id="SignalP"/>
    </source>
</evidence>
<dbReference type="InterPro" id="IPR013517">
    <property type="entry name" value="FG-GAP"/>
</dbReference>
<evidence type="ECO:0000259" key="10">
    <source>
        <dbReference type="Pfam" id="PF23122"/>
    </source>
</evidence>
<dbReference type="Pfam" id="PF13517">
    <property type="entry name" value="FG-GAP_3"/>
    <property type="match status" value="2"/>
</dbReference>
<gene>
    <name evidence="11" type="primary">Mo04865</name>
    <name evidence="11" type="ORF">E5Q_04865</name>
</gene>
<protein>
    <recommendedName>
        <fullName evidence="10">T-cell immunomodulatory protein TIP C2 domain-containing protein</fullName>
    </recommendedName>
</protein>
<dbReference type="HOGENOM" id="CLU_020272_1_0_1"/>
<feature type="chain" id="PRO_5009955757" description="T-cell immunomodulatory protein TIP C2 domain-containing protein" evidence="9">
    <location>
        <begin position="33"/>
        <end position="686"/>
    </location>
</feature>
<sequence length="686" mass="75520">MLSTMHRKRRTRRRRTNICLACFLVALPSTHAFWGLPEPKFTYEGLIDVGDLGLAAAHGRIAALGDASGNQQIDLFVVSQDQRSVTLWQWDKTSYVYRASSEPPISAPPSFLITNVVPGDYNYDGRLDVLLMGQSNPGGWFNSDELNLAAYLGQGQGAFGPAQVLPSSGLAQPIPIDASGNMTVDLLGSIAADASKPQLWSNTRFSGDNSSLFEIKSGPFDQATLDSFDCQFPNPHSNALIDLNGDCLADLFLTCVNPRDATQLSYKIFTNEKEGGFRFAQGGNLPRGTGQIIFADMDRDGTIDMIFPTCTSSGDNCYINIAYNKQVPLCQPRQPSMNSDGSLQCRSSGALCVADPGFSFDLTPLETNDAFTRIPLKALIPDAPYLMLFDESIAGTVPLALQPGDYNKDGYPDLLLISSSSRLPRSGTPSLIESRACDKSSCTSAEIAQSRRVFLRVVAGAHALNSINDARSASFLDVDEEGSLDMMIQRTGAKAFTFIKNKYYADAFFLKALVVNGACERYCFPATGDKYHPYGVSYSGASFKFTVLDPSGTRRATSVGQLPQTSYMNLATPYSYFGLGRTNNYVENLFIGSTRHQPLHYINVEGLIPNSQVVIVPWQPRNVQEPYTWMKELYLRPGDWIPWVGVVLIVATSILGIVVLVLHLNERREDERERQKKLHYFNFQAL</sequence>
<reference evidence="11 12" key="1">
    <citation type="journal article" date="2011" name="J. Gen. Appl. Microbiol.">
        <title>Draft genome sequencing of the enigmatic basidiomycete Mixia osmundae.</title>
        <authorList>
            <person name="Nishida H."/>
            <person name="Nagatsuka Y."/>
            <person name="Sugiyama J."/>
        </authorList>
    </citation>
    <scope>NUCLEOTIDE SEQUENCE [LARGE SCALE GENOMIC DNA]</scope>
    <source>
        <strain evidence="12">CBS 9802 / IAM 14324 / JCM 22182 / KY 12970</strain>
    </source>
</reference>
<name>G7E5S2_MIXOS</name>
<organism evidence="11 12">
    <name type="scientific">Mixia osmundae (strain CBS 9802 / IAM 14324 / JCM 22182 / KY 12970)</name>
    <dbReference type="NCBI Taxonomy" id="764103"/>
    <lineage>
        <taxon>Eukaryota</taxon>
        <taxon>Fungi</taxon>
        <taxon>Dikarya</taxon>
        <taxon>Basidiomycota</taxon>
        <taxon>Pucciniomycotina</taxon>
        <taxon>Mixiomycetes</taxon>
        <taxon>Mixiales</taxon>
        <taxon>Mixiaceae</taxon>
        <taxon>Mixia</taxon>
    </lineage>
</organism>
<keyword evidence="7" id="KW-0325">Glycoprotein</keyword>
<evidence type="ECO:0000313" key="12">
    <source>
        <dbReference type="Proteomes" id="UP000009131"/>
    </source>
</evidence>
<dbReference type="InterPro" id="IPR028994">
    <property type="entry name" value="Integrin_alpha_N"/>
</dbReference>
<dbReference type="RefSeq" id="XP_014569295.1">
    <property type="nucleotide sequence ID" value="XM_014713809.1"/>
</dbReference>
<dbReference type="OMA" id="PGDWIPW"/>
<dbReference type="Pfam" id="PF23122">
    <property type="entry name" value="C2_ITFG1"/>
    <property type="match status" value="1"/>
</dbReference>
<evidence type="ECO:0000256" key="4">
    <source>
        <dbReference type="ARBA" id="ARBA00022729"/>
    </source>
</evidence>
<dbReference type="EMBL" id="BABT02000150">
    <property type="protein sequence ID" value="GAA98182.1"/>
    <property type="molecule type" value="Genomic_DNA"/>
</dbReference>
<reference evidence="11 12" key="2">
    <citation type="journal article" date="2012" name="Open Biol.">
        <title>Characteristics of nucleosomes and linker DNA regions on the genome of the basidiomycete Mixia osmundae revealed by mono- and dinucleosome mapping.</title>
        <authorList>
            <person name="Nishida H."/>
            <person name="Kondo S."/>
            <person name="Matsumoto T."/>
            <person name="Suzuki Y."/>
            <person name="Yoshikawa H."/>
            <person name="Taylor T.D."/>
            <person name="Sugiyama J."/>
        </authorList>
    </citation>
    <scope>NUCLEOTIDE SEQUENCE [LARGE SCALE GENOMIC DNA]</scope>
    <source>
        <strain evidence="12">CBS 9802 / IAM 14324 / JCM 22182 / KY 12970</strain>
    </source>
</reference>
<dbReference type="OrthoDB" id="10022113at2759"/>
<dbReference type="AlphaFoldDB" id="G7E5S2"/>
<dbReference type="eggNOG" id="KOG4550">
    <property type="taxonomic scope" value="Eukaryota"/>
</dbReference>
<comment type="similarity">
    <text evidence="2">Belongs to the TIP family.</text>
</comment>
<proteinExistence type="inferred from homology"/>
<comment type="subcellular location">
    <subcellularLocation>
        <location evidence="1">Membrane</location>
        <topology evidence="1">Single-pass type I membrane protein</topology>
    </subcellularLocation>
</comment>
<evidence type="ECO:0000256" key="6">
    <source>
        <dbReference type="ARBA" id="ARBA00023136"/>
    </source>
</evidence>
<keyword evidence="12" id="KW-1185">Reference proteome</keyword>
<dbReference type="PANTHER" id="PTHR13412">
    <property type="entry name" value="T-CELL IMMUNOMODULATORY PROTEIN HOMOLOG"/>
    <property type="match status" value="1"/>
</dbReference>
<feature type="signal peptide" evidence="9">
    <location>
        <begin position="1"/>
        <end position="32"/>
    </location>
</feature>
<dbReference type="SUPFAM" id="SSF69318">
    <property type="entry name" value="Integrin alpha N-terminal domain"/>
    <property type="match status" value="2"/>
</dbReference>
<evidence type="ECO:0000256" key="2">
    <source>
        <dbReference type="ARBA" id="ARBA00006496"/>
    </source>
</evidence>